<organism evidence="1 2">
    <name type="scientific">Candidatus Roizmanbacteria bacterium GW2011_GWA2_34_18</name>
    <dbReference type="NCBI Taxonomy" id="1618477"/>
    <lineage>
        <taxon>Bacteria</taxon>
        <taxon>Candidatus Roizmaniibacteriota</taxon>
    </lineage>
</organism>
<dbReference type="EMBL" id="LBPP01000011">
    <property type="protein sequence ID" value="KKP60549.1"/>
    <property type="molecule type" value="Genomic_DNA"/>
</dbReference>
<dbReference type="STRING" id="1618477.UR54_C0011G0013"/>
<protein>
    <submittedName>
        <fullName evidence="1">Uncharacterized protein</fullName>
    </submittedName>
</protein>
<dbReference type="AlphaFoldDB" id="A0A0G0AU99"/>
<sequence>MSELYMEKVIKPAFFFDRPLTQLLAIIYSILTKQPYKVIEIVQKGRINHRIVPNYQVTRKSA</sequence>
<evidence type="ECO:0000313" key="1">
    <source>
        <dbReference type="EMBL" id="KKP60549.1"/>
    </source>
</evidence>
<proteinExistence type="predicted"/>
<evidence type="ECO:0000313" key="2">
    <source>
        <dbReference type="Proteomes" id="UP000034688"/>
    </source>
</evidence>
<name>A0A0G0AU99_9BACT</name>
<reference evidence="1 2" key="1">
    <citation type="journal article" date="2015" name="Nature">
        <title>rRNA introns, odd ribosomes, and small enigmatic genomes across a large radiation of phyla.</title>
        <authorList>
            <person name="Brown C.T."/>
            <person name="Hug L.A."/>
            <person name="Thomas B.C."/>
            <person name="Sharon I."/>
            <person name="Castelle C.J."/>
            <person name="Singh A."/>
            <person name="Wilkins M.J."/>
            <person name="Williams K.H."/>
            <person name="Banfield J.F."/>
        </authorList>
    </citation>
    <scope>NUCLEOTIDE SEQUENCE [LARGE SCALE GENOMIC DNA]</scope>
</reference>
<dbReference type="Proteomes" id="UP000034688">
    <property type="component" value="Unassembled WGS sequence"/>
</dbReference>
<gene>
    <name evidence="1" type="ORF">UR54_C0011G0013</name>
</gene>
<comment type="caution">
    <text evidence="1">The sequence shown here is derived from an EMBL/GenBank/DDBJ whole genome shotgun (WGS) entry which is preliminary data.</text>
</comment>
<accession>A0A0G0AU99</accession>